<evidence type="ECO:0000256" key="2">
    <source>
        <dbReference type="ARBA" id="ARBA00023002"/>
    </source>
</evidence>
<dbReference type="Proteomes" id="UP000296468">
    <property type="component" value="Chromosome"/>
</dbReference>
<comment type="similarity">
    <text evidence="1">Belongs to the Gfo/Idh/MocA family.</text>
</comment>
<proteinExistence type="inferred from homology"/>
<dbReference type="EMBL" id="CP035088">
    <property type="protein sequence ID" value="QBZ90407.1"/>
    <property type="molecule type" value="Genomic_DNA"/>
</dbReference>
<dbReference type="InterPro" id="IPR000683">
    <property type="entry name" value="Gfo/Idh/MocA-like_OxRdtase_N"/>
</dbReference>
<evidence type="ECO:0000313" key="5">
    <source>
        <dbReference type="Proteomes" id="UP000296468"/>
    </source>
</evidence>
<name>A0A4P7PI08_9PSED</name>
<dbReference type="OrthoDB" id="9801953at2"/>
<dbReference type="RefSeq" id="WP_135845931.1">
    <property type="nucleotide sequence ID" value="NZ_CP035088.1"/>
</dbReference>
<dbReference type="SUPFAM" id="SSF51735">
    <property type="entry name" value="NAD(P)-binding Rossmann-fold domains"/>
    <property type="match status" value="1"/>
</dbReference>
<dbReference type="Gene3D" id="3.30.360.10">
    <property type="entry name" value="Dihydrodipicolinate Reductase, domain 2"/>
    <property type="match status" value="1"/>
</dbReference>
<feature type="domain" description="Gfo/Idh/MocA-like oxidoreductase N-terminal" evidence="3">
    <location>
        <begin position="8"/>
        <end position="126"/>
    </location>
</feature>
<evidence type="ECO:0000256" key="1">
    <source>
        <dbReference type="ARBA" id="ARBA00010928"/>
    </source>
</evidence>
<dbReference type="PANTHER" id="PTHR43708">
    <property type="entry name" value="CONSERVED EXPRESSED OXIDOREDUCTASE (EUROFUNG)"/>
    <property type="match status" value="1"/>
</dbReference>
<evidence type="ECO:0000259" key="3">
    <source>
        <dbReference type="Pfam" id="PF01408"/>
    </source>
</evidence>
<reference evidence="4 5" key="1">
    <citation type="journal article" date="2019" name="Front. Microbiol.">
        <title>In silico and Genetic Analyses of Cyclic Lipopeptide Synthetic Gene Clusters in Pseudomonas sp. 11K1.</title>
        <authorList>
            <person name="Zhao H."/>
            <person name="Liu Y.P."/>
            <person name="Zhang L.Q."/>
        </authorList>
    </citation>
    <scope>NUCLEOTIDE SEQUENCE [LARGE SCALE GENOMIC DNA]</scope>
    <source>
        <strain evidence="4 5">11K1</strain>
    </source>
</reference>
<keyword evidence="2" id="KW-0560">Oxidoreductase</keyword>
<protein>
    <recommendedName>
        <fullName evidence="3">Gfo/Idh/MocA-like oxidoreductase N-terminal domain-containing protein</fullName>
    </recommendedName>
</protein>
<dbReference type="PANTHER" id="PTHR43708:SF5">
    <property type="entry name" value="CONSERVED EXPRESSED OXIDOREDUCTASE (EUROFUNG)-RELATED"/>
    <property type="match status" value="1"/>
</dbReference>
<dbReference type="InterPro" id="IPR036291">
    <property type="entry name" value="NAD(P)-bd_dom_sf"/>
</dbReference>
<evidence type="ECO:0000313" key="4">
    <source>
        <dbReference type="EMBL" id="QBZ90407.1"/>
    </source>
</evidence>
<dbReference type="Pfam" id="PF01408">
    <property type="entry name" value="GFO_IDH_MocA"/>
    <property type="match status" value="1"/>
</dbReference>
<dbReference type="GO" id="GO:0016491">
    <property type="term" value="F:oxidoreductase activity"/>
    <property type="evidence" value="ECO:0007669"/>
    <property type="project" value="UniProtKB-KW"/>
</dbReference>
<gene>
    <name evidence="4" type="ORF">EPZ47_17365</name>
</gene>
<sequence>MTMLRSIILGFGHCGRNLHLASLRSLHRQGCLPDVDTTITVVDPELGSGLVDGLVMQRCLPEASALQGRVGVVHICTPPALHLRHVHEALMAGFRYIIIEKPMVMNLAEAQALRSMEQQYGAQILVVSVWGHSQLVPRLTRWLEASEQPLRSVHIVHDKPRFSRSFTRHGEHLFDIEMPHQVSLALLFAGAPASGFRAHTEDLRVEGKLRQAMKAGSIGWRDEQGIEVLLESDLASPIRQRSVRLQLESGECCEGFFPVGADDSYAQLRCDTEHSGSTAHQIFADEPLTTCVGEYYRYFRNHLQGHGADMPRSGTVAFNQQVVELLEQARGVASASALASINMHMAKEAVR</sequence>
<accession>A0A4P7PI08</accession>
<dbReference type="AlphaFoldDB" id="A0A4P7PI08"/>
<organism evidence="4 5">
    <name type="scientific">Pseudomonas viciae</name>
    <dbReference type="NCBI Taxonomy" id="2505979"/>
    <lineage>
        <taxon>Bacteria</taxon>
        <taxon>Pseudomonadati</taxon>
        <taxon>Pseudomonadota</taxon>
        <taxon>Gammaproteobacteria</taxon>
        <taxon>Pseudomonadales</taxon>
        <taxon>Pseudomonadaceae</taxon>
        <taxon>Pseudomonas</taxon>
    </lineage>
</organism>
<dbReference type="GO" id="GO:0000166">
    <property type="term" value="F:nucleotide binding"/>
    <property type="evidence" value="ECO:0007669"/>
    <property type="project" value="InterPro"/>
</dbReference>
<dbReference type="InterPro" id="IPR051317">
    <property type="entry name" value="Gfo/Idh/MocA_oxidoreduct"/>
</dbReference>
<dbReference type="Gene3D" id="3.40.50.720">
    <property type="entry name" value="NAD(P)-binding Rossmann-like Domain"/>
    <property type="match status" value="1"/>
</dbReference>
<dbReference type="KEGG" id="pvk:EPZ47_17365"/>